<organism evidence="2 3">
    <name type="scientific">Bdellovibrio bacteriovorus</name>
    <dbReference type="NCBI Taxonomy" id="959"/>
    <lineage>
        <taxon>Bacteria</taxon>
        <taxon>Pseudomonadati</taxon>
        <taxon>Bdellovibrionota</taxon>
        <taxon>Bdellovibrionia</taxon>
        <taxon>Bdellovibrionales</taxon>
        <taxon>Pseudobdellovibrionaceae</taxon>
        <taxon>Bdellovibrio</taxon>
    </lineage>
</organism>
<dbReference type="EMBL" id="LUKD01000001">
    <property type="protein sequence ID" value="KYG68267.1"/>
    <property type="molecule type" value="Genomic_DNA"/>
</dbReference>
<sequence>MIKFVQVSIFWMSLVLAGCTSDPAGYHVSEYHDVKFEDLAEDLKVPSKVWDMLEFKAAPEGAHAEGGGGEHGAAPVPSAVGKNLVFSEVNVFLVEKNDGIVENKAVKLLLPKGGGTVDLSRYITKKQGSFFVGFEFPQFETATAKKVIFVSKARKRRLGQQIFGSGCNQFFDITDRFLKEMAGEGIKVNTTQERYVSVLGGTFFFSAQKDNDVYLAQVTFTHPEYSPLFCEAP</sequence>
<dbReference type="Proteomes" id="UP000075799">
    <property type="component" value="Unassembled WGS sequence"/>
</dbReference>
<evidence type="ECO:0000313" key="3">
    <source>
        <dbReference type="Proteomes" id="UP000075799"/>
    </source>
</evidence>
<feature type="signal peptide" evidence="1">
    <location>
        <begin position="1"/>
        <end position="17"/>
    </location>
</feature>
<dbReference type="PROSITE" id="PS51257">
    <property type="entry name" value="PROKAR_LIPOPROTEIN"/>
    <property type="match status" value="1"/>
</dbReference>
<protein>
    <recommendedName>
        <fullName evidence="4">Lipoprotein</fullName>
    </recommendedName>
</protein>
<dbReference type="RefSeq" id="WP_063204964.1">
    <property type="nucleotide sequence ID" value="NZ_LUKD01000001.1"/>
</dbReference>
<evidence type="ECO:0000256" key="1">
    <source>
        <dbReference type="SAM" id="SignalP"/>
    </source>
</evidence>
<keyword evidence="1" id="KW-0732">Signal</keyword>
<feature type="chain" id="PRO_5007834394" description="Lipoprotein" evidence="1">
    <location>
        <begin position="18"/>
        <end position="233"/>
    </location>
</feature>
<reference evidence="2 3" key="1">
    <citation type="submission" date="2016-03" db="EMBL/GenBank/DDBJ databases">
        <authorList>
            <person name="Ploux O."/>
        </authorList>
    </citation>
    <scope>NUCLEOTIDE SEQUENCE [LARGE SCALE GENOMIC DNA]</scope>
    <source>
        <strain evidence="2 3">EC13</strain>
    </source>
</reference>
<name>A0A162GJ03_BDEBC</name>
<gene>
    <name evidence="2" type="ORF">AZI87_03140</name>
</gene>
<accession>A0A162GJ03</accession>
<evidence type="ECO:0000313" key="2">
    <source>
        <dbReference type="EMBL" id="KYG68267.1"/>
    </source>
</evidence>
<proteinExistence type="predicted"/>
<dbReference type="AlphaFoldDB" id="A0A162GJ03"/>
<dbReference type="OrthoDB" id="5291485at2"/>
<comment type="caution">
    <text evidence="2">The sequence shown here is derived from an EMBL/GenBank/DDBJ whole genome shotgun (WGS) entry which is preliminary data.</text>
</comment>
<evidence type="ECO:0008006" key="4">
    <source>
        <dbReference type="Google" id="ProtNLM"/>
    </source>
</evidence>